<dbReference type="AlphaFoldDB" id="A0A5C3EAD5"/>
<evidence type="ECO:0000256" key="2">
    <source>
        <dbReference type="SAM" id="Phobius"/>
    </source>
</evidence>
<keyword evidence="4" id="KW-1185">Reference proteome</keyword>
<sequence>MWYAPDLVRTIRLDEFDFPHQFKTNGELVDWSNSVFRPNPSLAVEVYMLFDVAQCIATFSFIAYVLFKKGRRVRLFMLRKSPYGTFIVPNAICVLLAGAAVYLLQWAAFCVYIVWVQKSNHPYFEWLWFIPFPWLPLALIAFYSAYGFVISCSPRSPISNLRGSSLETKKLSKVFLPLPHSATVMNTFIIGVGVVMVLFNVVVQSLAGAQRNATHRPGHNVYKDVLTKQHTQEWLSQPPTQELLDLIRRGSVDGLNVYRYCCLALSSYAAIIVLTIAMLGLYSIPNQIFLIRHLCSIFPDPIPQDCQGDGLMADLRLLRRIGLPRNLKGDHYAAFKKTWMMTMVGHSQALLLLGGVFVFAVPPFFLLTQPWQTMFEGLSSDREIMFIVAYVITAALITATWVTSLSATLTFDEIFRAVSGLGNEQQEAAGSGQSASLPQHGRHIDRRFSGANIVPCSPTSPADLQSPNSVKSPGSLRPQLSFAPSSAESEKTDGSFDDLPHESRDNTVIVVTETVVRVEHEDTATMPEAADSIEMQTHRHTRSLSPSPVSAQYSFLSRNANCNS</sequence>
<dbReference type="OrthoDB" id="2545209at2759"/>
<evidence type="ECO:0000313" key="4">
    <source>
        <dbReference type="Proteomes" id="UP000324022"/>
    </source>
</evidence>
<evidence type="ECO:0000256" key="1">
    <source>
        <dbReference type="SAM" id="MobiDB-lite"/>
    </source>
</evidence>
<feature type="compositionally biased region" description="Basic and acidic residues" evidence="1">
    <location>
        <begin position="488"/>
        <end position="504"/>
    </location>
</feature>
<reference evidence="3 4" key="1">
    <citation type="submission" date="2018-03" db="EMBL/GenBank/DDBJ databases">
        <authorList>
            <person name="Guldener U."/>
        </authorList>
    </citation>
    <scope>NUCLEOTIDE SEQUENCE [LARGE SCALE GENOMIC DNA]</scope>
    <source>
        <strain evidence="3 4">NBRC100155</strain>
    </source>
</reference>
<dbReference type="Proteomes" id="UP000324022">
    <property type="component" value="Unassembled WGS sequence"/>
</dbReference>
<keyword evidence="2" id="KW-0472">Membrane</keyword>
<feature type="transmembrane region" description="Helical" evidence="2">
    <location>
        <begin position="46"/>
        <end position="67"/>
    </location>
</feature>
<evidence type="ECO:0000313" key="3">
    <source>
        <dbReference type="EMBL" id="SPO26985.1"/>
    </source>
</evidence>
<feature type="compositionally biased region" description="Polar residues" evidence="1">
    <location>
        <begin position="457"/>
        <end position="472"/>
    </location>
</feature>
<feature type="region of interest" description="Disordered" evidence="1">
    <location>
        <begin position="450"/>
        <end position="504"/>
    </location>
</feature>
<feature type="transmembrane region" description="Helical" evidence="2">
    <location>
        <begin position="174"/>
        <end position="199"/>
    </location>
</feature>
<feature type="transmembrane region" description="Helical" evidence="2">
    <location>
        <begin position="134"/>
        <end position="153"/>
    </location>
</feature>
<proteinExistence type="predicted"/>
<feature type="transmembrane region" description="Helical" evidence="2">
    <location>
        <begin position="257"/>
        <end position="282"/>
    </location>
</feature>
<feature type="transmembrane region" description="Helical" evidence="2">
    <location>
        <begin position="387"/>
        <end position="411"/>
    </location>
</feature>
<protein>
    <submittedName>
        <fullName evidence="3">Related to membrane protein Dik6</fullName>
    </submittedName>
</protein>
<gene>
    <name evidence="3" type="ORF">UTRI_10684</name>
</gene>
<feature type="transmembrane region" description="Helical" evidence="2">
    <location>
        <begin position="349"/>
        <end position="367"/>
    </location>
</feature>
<accession>A0A5C3EAD5</accession>
<name>A0A5C3EAD5_9BASI</name>
<dbReference type="EMBL" id="OOIN01000016">
    <property type="protein sequence ID" value="SPO26985.1"/>
    <property type="molecule type" value="Genomic_DNA"/>
</dbReference>
<keyword evidence="2" id="KW-0812">Transmembrane</keyword>
<organism evidence="3 4">
    <name type="scientific">Ustilago trichophora</name>
    <dbReference type="NCBI Taxonomy" id="86804"/>
    <lineage>
        <taxon>Eukaryota</taxon>
        <taxon>Fungi</taxon>
        <taxon>Dikarya</taxon>
        <taxon>Basidiomycota</taxon>
        <taxon>Ustilaginomycotina</taxon>
        <taxon>Ustilaginomycetes</taxon>
        <taxon>Ustilaginales</taxon>
        <taxon>Ustilaginaceae</taxon>
        <taxon>Ustilago</taxon>
    </lineage>
</organism>
<feature type="transmembrane region" description="Helical" evidence="2">
    <location>
        <begin position="87"/>
        <end position="114"/>
    </location>
</feature>
<keyword evidence="2" id="KW-1133">Transmembrane helix</keyword>